<feature type="domain" description="Cyclic nucleotide-binding" evidence="4">
    <location>
        <begin position="13"/>
        <end position="135"/>
    </location>
</feature>
<dbReference type="InterPro" id="IPR014710">
    <property type="entry name" value="RmlC-like_jellyroll"/>
</dbReference>
<dbReference type="SUPFAM" id="SSF51206">
    <property type="entry name" value="cAMP-binding domain-like"/>
    <property type="match status" value="1"/>
</dbReference>
<evidence type="ECO:0008006" key="8">
    <source>
        <dbReference type="Google" id="ProtNLM"/>
    </source>
</evidence>
<accession>A0A161R737</accession>
<dbReference type="Pfam" id="PF13545">
    <property type="entry name" value="HTH_Crp_2"/>
    <property type="match status" value="1"/>
</dbReference>
<evidence type="ECO:0000256" key="3">
    <source>
        <dbReference type="ARBA" id="ARBA00023163"/>
    </source>
</evidence>
<gene>
    <name evidence="6" type="ORF">AUP44_02775</name>
</gene>
<dbReference type="GO" id="GO:0005829">
    <property type="term" value="C:cytosol"/>
    <property type="evidence" value="ECO:0007669"/>
    <property type="project" value="TreeGrafter"/>
</dbReference>
<dbReference type="GeneID" id="97243800"/>
<dbReference type="InterPro" id="IPR000524">
    <property type="entry name" value="Tscrpt_reg_HTH_GntR"/>
</dbReference>
<dbReference type="RefSeq" id="WP_062761963.1">
    <property type="nucleotide sequence ID" value="NZ_CP121013.1"/>
</dbReference>
<protein>
    <recommendedName>
        <fullName evidence="8">Crp/Fnr family transcriptional regulator</fullName>
    </recommendedName>
</protein>
<dbReference type="PROSITE" id="PS51063">
    <property type="entry name" value="HTH_CRP_2"/>
    <property type="match status" value="1"/>
</dbReference>
<reference evidence="6 7" key="1">
    <citation type="submission" date="2015-12" db="EMBL/GenBank/DDBJ databases">
        <title>Genome sequence of Tistrella mobilis MCCC 1A02139.</title>
        <authorList>
            <person name="Lu L."/>
            <person name="Lai Q."/>
            <person name="Shao Z."/>
            <person name="Qian P."/>
        </authorList>
    </citation>
    <scope>NUCLEOTIDE SEQUENCE [LARGE SCALE GENOMIC DNA]</scope>
    <source>
        <strain evidence="6 7">MCCC 1A02139</strain>
    </source>
</reference>
<dbReference type="GO" id="GO:0003677">
    <property type="term" value="F:DNA binding"/>
    <property type="evidence" value="ECO:0007669"/>
    <property type="project" value="UniProtKB-KW"/>
</dbReference>
<feature type="domain" description="HTH crp-type" evidence="5">
    <location>
        <begin position="149"/>
        <end position="224"/>
    </location>
</feature>
<dbReference type="Gene3D" id="1.10.10.10">
    <property type="entry name" value="Winged helix-like DNA-binding domain superfamily/Winged helix DNA-binding domain"/>
    <property type="match status" value="1"/>
</dbReference>
<dbReference type="PANTHER" id="PTHR24567:SF26">
    <property type="entry name" value="REGULATORY PROTEIN YEIL"/>
    <property type="match status" value="1"/>
</dbReference>
<dbReference type="InterPro" id="IPR018490">
    <property type="entry name" value="cNMP-bd_dom_sf"/>
</dbReference>
<sequence length="241" mass="26180">MTTLAIELARVDLLADLPRNSLAAVAAQVRTMRHGAGAVVLDADDGSSNRDVFLVLEGVVDVINYALTGREVSFARIEAGGYFGELSAIDGLPRSARVVAATDCRLAALSPQLFDRLVTEEPTVARKVMLRLARIIRACDERIMDLSTLRAVERVAVEILRLARPSDGNAGAPGRWVVDRLPAQRDIAARVGTARETVARVLSQLQEDGVVERRGRMLVVPDRMRLLRVAAGDRPEALLAR</sequence>
<dbReference type="PRINTS" id="PR00035">
    <property type="entry name" value="HTHGNTR"/>
</dbReference>
<dbReference type="CDD" id="cd00038">
    <property type="entry name" value="CAP_ED"/>
    <property type="match status" value="1"/>
</dbReference>
<dbReference type="Proteomes" id="UP000075787">
    <property type="component" value="Unassembled WGS sequence"/>
</dbReference>
<name>A0A161R737_9PROT</name>
<keyword evidence="3" id="KW-0804">Transcription</keyword>
<dbReference type="PANTHER" id="PTHR24567">
    <property type="entry name" value="CRP FAMILY TRANSCRIPTIONAL REGULATORY PROTEIN"/>
    <property type="match status" value="1"/>
</dbReference>
<dbReference type="SMART" id="SM00100">
    <property type="entry name" value="cNMP"/>
    <property type="match status" value="1"/>
</dbReference>
<dbReference type="SUPFAM" id="SSF46785">
    <property type="entry name" value="Winged helix' DNA-binding domain"/>
    <property type="match status" value="1"/>
</dbReference>
<evidence type="ECO:0000259" key="5">
    <source>
        <dbReference type="PROSITE" id="PS51063"/>
    </source>
</evidence>
<organism evidence="6 7">
    <name type="scientific">Tistrella mobilis</name>
    <dbReference type="NCBI Taxonomy" id="171437"/>
    <lineage>
        <taxon>Bacteria</taxon>
        <taxon>Pseudomonadati</taxon>
        <taxon>Pseudomonadota</taxon>
        <taxon>Alphaproteobacteria</taxon>
        <taxon>Geminicoccales</taxon>
        <taxon>Geminicoccaceae</taxon>
        <taxon>Tistrella</taxon>
    </lineage>
</organism>
<dbReference type="InterPro" id="IPR036390">
    <property type="entry name" value="WH_DNA-bd_sf"/>
</dbReference>
<dbReference type="InterPro" id="IPR000595">
    <property type="entry name" value="cNMP-bd_dom"/>
</dbReference>
<dbReference type="OrthoDB" id="3182344at2"/>
<evidence type="ECO:0000313" key="6">
    <source>
        <dbReference type="EMBL" id="KYO56289.1"/>
    </source>
</evidence>
<dbReference type="Gene3D" id="2.60.120.10">
    <property type="entry name" value="Jelly Rolls"/>
    <property type="match status" value="1"/>
</dbReference>
<dbReference type="AlphaFoldDB" id="A0A161R737"/>
<evidence type="ECO:0000256" key="1">
    <source>
        <dbReference type="ARBA" id="ARBA00023015"/>
    </source>
</evidence>
<proteinExistence type="predicted"/>
<dbReference type="InterPro" id="IPR050397">
    <property type="entry name" value="Env_Response_Regulators"/>
</dbReference>
<evidence type="ECO:0000259" key="4">
    <source>
        <dbReference type="PROSITE" id="PS50042"/>
    </source>
</evidence>
<keyword evidence="1" id="KW-0805">Transcription regulation</keyword>
<dbReference type="EMBL" id="LPZR01000046">
    <property type="protein sequence ID" value="KYO56289.1"/>
    <property type="molecule type" value="Genomic_DNA"/>
</dbReference>
<dbReference type="GO" id="GO:0003700">
    <property type="term" value="F:DNA-binding transcription factor activity"/>
    <property type="evidence" value="ECO:0007669"/>
    <property type="project" value="InterPro"/>
</dbReference>
<evidence type="ECO:0000313" key="7">
    <source>
        <dbReference type="Proteomes" id="UP000075787"/>
    </source>
</evidence>
<keyword evidence="2" id="KW-0238">DNA-binding</keyword>
<evidence type="ECO:0000256" key="2">
    <source>
        <dbReference type="ARBA" id="ARBA00023125"/>
    </source>
</evidence>
<dbReference type="InterPro" id="IPR036388">
    <property type="entry name" value="WH-like_DNA-bd_sf"/>
</dbReference>
<dbReference type="InterPro" id="IPR012318">
    <property type="entry name" value="HTH_CRP"/>
</dbReference>
<dbReference type="PROSITE" id="PS50042">
    <property type="entry name" value="CNMP_BINDING_3"/>
    <property type="match status" value="1"/>
</dbReference>
<comment type="caution">
    <text evidence="6">The sequence shown here is derived from an EMBL/GenBank/DDBJ whole genome shotgun (WGS) entry which is preliminary data.</text>
</comment>
<dbReference type="Pfam" id="PF00027">
    <property type="entry name" value="cNMP_binding"/>
    <property type="match status" value="1"/>
</dbReference>
<dbReference type="SMART" id="SM00419">
    <property type="entry name" value="HTH_CRP"/>
    <property type="match status" value="1"/>
</dbReference>